<name>A0AAE0C6D7_9CHLO</name>
<comment type="caution">
    <text evidence="2">The sequence shown here is derived from an EMBL/GenBank/DDBJ whole genome shotgun (WGS) entry which is preliminary data.</text>
</comment>
<reference evidence="2 3" key="1">
    <citation type="journal article" date="2015" name="Genome Biol. Evol.">
        <title>Comparative Genomics of a Bacterivorous Green Alga Reveals Evolutionary Causalities and Consequences of Phago-Mixotrophic Mode of Nutrition.</title>
        <authorList>
            <person name="Burns J.A."/>
            <person name="Paasch A."/>
            <person name="Narechania A."/>
            <person name="Kim E."/>
        </authorList>
    </citation>
    <scope>NUCLEOTIDE SEQUENCE [LARGE SCALE GENOMIC DNA]</scope>
    <source>
        <strain evidence="2 3">PLY_AMNH</strain>
    </source>
</reference>
<protein>
    <submittedName>
        <fullName evidence="2">Uncharacterized protein</fullName>
    </submittedName>
</protein>
<keyword evidence="3" id="KW-1185">Reference proteome</keyword>
<evidence type="ECO:0000313" key="2">
    <source>
        <dbReference type="EMBL" id="KAK3248584.1"/>
    </source>
</evidence>
<dbReference type="EMBL" id="LGRX02027943">
    <property type="protein sequence ID" value="KAK3248584.1"/>
    <property type="molecule type" value="Genomic_DNA"/>
</dbReference>
<gene>
    <name evidence="2" type="ORF">CYMTET_41952</name>
</gene>
<accession>A0AAE0C6D7</accession>
<feature type="region of interest" description="Disordered" evidence="1">
    <location>
        <begin position="1"/>
        <end position="26"/>
    </location>
</feature>
<evidence type="ECO:0000256" key="1">
    <source>
        <dbReference type="SAM" id="MobiDB-lite"/>
    </source>
</evidence>
<evidence type="ECO:0000313" key="3">
    <source>
        <dbReference type="Proteomes" id="UP001190700"/>
    </source>
</evidence>
<dbReference type="AlphaFoldDB" id="A0AAE0C6D7"/>
<proteinExistence type="predicted"/>
<sequence>MRGTVLSGANASGRRAEASHYPAGSEEAQGAWRVAGANSEIIEWIAHGTKMRWLRAPPPQFDHGVSLLDATPLQQTWLDKDIKRALGTEA</sequence>
<organism evidence="2 3">
    <name type="scientific">Cymbomonas tetramitiformis</name>
    <dbReference type="NCBI Taxonomy" id="36881"/>
    <lineage>
        <taxon>Eukaryota</taxon>
        <taxon>Viridiplantae</taxon>
        <taxon>Chlorophyta</taxon>
        <taxon>Pyramimonadophyceae</taxon>
        <taxon>Pyramimonadales</taxon>
        <taxon>Pyramimonadaceae</taxon>
        <taxon>Cymbomonas</taxon>
    </lineage>
</organism>
<dbReference type="Proteomes" id="UP001190700">
    <property type="component" value="Unassembled WGS sequence"/>
</dbReference>